<protein>
    <recommendedName>
        <fullName evidence="3">Zn(2)-C6 fungal-type domain-containing protein</fullName>
    </recommendedName>
</protein>
<dbReference type="GO" id="GO:0000981">
    <property type="term" value="F:DNA-binding transcription factor activity, RNA polymerase II-specific"/>
    <property type="evidence" value="ECO:0007669"/>
    <property type="project" value="InterPro"/>
</dbReference>
<dbReference type="CDD" id="cd00067">
    <property type="entry name" value="GAL4"/>
    <property type="match status" value="1"/>
</dbReference>
<dbReference type="PANTHER" id="PTHR37534:SF38">
    <property type="entry name" value="ZN(2)-C6 FUNGAL-TYPE DOMAIN-CONTAINING PROTEIN"/>
    <property type="match status" value="1"/>
</dbReference>
<dbReference type="InterPro" id="IPR021858">
    <property type="entry name" value="Fun_TF"/>
</dbReference>
<dbReference type="PROSITE" id="PS50048">
    <property type="entry name" value="ZN2_CY6_FUNGAL_2"/>
    <property type="match status" value="1"/>
</dbReference>
<dbReference type="EMBL" id="HG793128">
    <property type="protein sequence ID" value="CDK28004.1"/>
    <property type="molecule type" value="Genomic_DNA"/>
</dbReference>
<dbReference type="InterPro" id="IPR001138">
    <property type="entry name" value="Zn2Cys6_DnaBD"/>
</dbReference>
<dbReference type="Gene3D" id="4.10.240.10">
    <property type="entry name" value="Zn(2)-C6 fungal-type DNA-binding domain"/>
    <property type="match status" value="1"/>
</dbReference>
<dbReference type="SMART" id="SM00066">
    <property type="entry name" value="GAL4"/>
    <property type="match status" value="1"/>
</dbReference>
<dbReference type="Proteomes" id="UP000019384">
    <property type="component" value="Unassembled WGS sequence"/>
</dbReference>
<dbReference type="PANTHER" id="PTHR37534">
    <property type="entry name" value="TRANSCRIPTIONAL ACTIVATOR PROTEIN UGA3"/>
    <property type="match status" value="1"/>
</dbReference>
<evidence type="ECO:0000256" key="1">
    <source>
        <dbReference type="ARBA" id="ARBA00004123"/>
    </source>
</evidence>
<keyword evidence="2" id="KW-0539">Nucleus</keyword>
<evidence type="ECO:0000313" key="4">
    <source>
        <dbReference type="EMBL" id="CDK28004.1"/>
    </source>
</evidence>
<dbReference type="GO" id="GO:0045944">
    <property type="term" value="P:positive regulation of transcription by RNA polymerase II"/>
    <property type="evidence" value="ECO:0007669"/>
    <property type="project" value="TreeGrafter"/>
</dbReference>
<dbReference type="Pfam" id="PF00172">
    <property type="entry name" value="Zn_clus"/>
    <property type="match status" value="1"/>
</dbReference>
<dbReference type="GO" id="GO:0005634">
    <property type="term" value="C:nucleus"/>
    <property type="evidence" value="ECO:0007669"/>
    <property type="project" value="UniProtKB-SubCell"/>
</dbReference>
<evidence type="ECO:0000259" key="3">
    <source>
        <dbReference type="PROSITE" id="PS50048"/>
    </source>
</evidence>
<organism evidence="4 5">
    <name type="scientific">Kuraishia capsulata CBS 1993</name>
    <dbReference type="NCBI Taxonomy" id="1382522"/>
    <lineage>
        <taxon>Eukaryota</taxon>
        <taxon>Fungi</taxon>
        <taxon>Dikarya</taxon>
        <taxon>Ascomycota</taxon>
        <taxon>Saccharomycotina</taxon>
        <taxon>Pichiomycetes</taxon>
        <taxon>Pichiales</taxon>
        <taxon>Pichiaceae</taxon>
        <taxon>Kuraishia</taxon>
    </lineage>
</organism>
<dbReference type="AlphaFoldDB" id="W6MN22"/>
<dbReference type="OrthoDB" id="4096904at2759"/>
<gene>
    <name evidence="4" type="ORF">KUCA_T00003984001</name>
</gene>
<evidence type="ECO:0000313" key="5">
    <source>
        <dbReference type="Proteomes" id="UP000019384"/>
    </source>
</evidence>
<dbReference type="InterPro" id="IPR036864">
    <property type="entry name" value="Zn2-C6_fun-type_DNA-bd_sf"/>
</dbReference>
<evidence type="ECO:0000256" key="2">
    <source>
        <dbReference type="ARBA" id="ARBA00023242"/>
    </source>
</evidence>
<dbReference type="SUPFAM" id="SSF57701">
    <property type="entry name" value="Zn2/Cys6 DNA-binding domain"/>
    <property type="match status" value="1"/>
</dbReference>
<dbReference type="RefSeq" id="XP_022459996.1">
    <property type="nucleotide sequence ID" value="XM_022602454.1"/>
</dbReference>
<comment type="subcellular location">
    <subcellularLocation>
        <location evidence="1">Nucleus</location>
    </subcellularLocation>
</comment>
<feature type="domain" description="Zn(2)-C6 fungal-type" evidence="3">
    <location>
        <begin position="17"/>
        <end position="45"/>
    </location>
</feature>
<accession>W6MN22</accession>
<proteinExistence type="predicted"/>
<reference evidence="4" key="1">
    <citation type="submission" date="2013-12" db="EMBL/GenBank/DDBJ databases">
        <authorList>
            <person name="Genoscope - CEA"/>
        </authorList>
    </citation>
    <scope>NUCLEOTIDE SEQUENCE</scope>
    <source>
        <strain evidence="4">CBS 1993</strain>
    </source>
</reference>
<dbReference type="GO" id="GO:0000976">
    <property type="term" value="F:transcription cis-regulatory region binding"/>
    <property type="evidence" value="ECO:0007669"/>
    <property type="project" value="TreeGrafter"/>
</dbReference>
<name>W6MN22_9ASCO</name>
<keyword evidence="5" id="KW-1185">Reference proteome</keyword>
<dbReference type="Pfam" id="PF11951">
    <property type="entry name" value="Fungal_trans_2"/>
    <property type="match status" value="1"/>
</dbReference>
<dbReference type="HOGENOM" id="CLU_009030_4_0_1"/>
<dbReference type="GeneID" id="34521384"/>
<reference evidence="4" key="2">
    <citation type="submission" date="2014-02" db="EMBL/GenBank/DDBJ databases">
        <title>Complete DNA sequence of /Kuraishia capsulata/ illustrates novel genomic features among budding yeasts (/Saccharomycotina/).</title>
        <authorList>
            <person name="Morales L."/>
            <person name="Noel B."/>
            <person name="Porcel B."/>
            <person name="Marcet-Houben M."/>
            <person name="Hullo M-F."/>
            <person name="Sacerdot C."/>
            <person name="Tekaia F."/>
            <person name="Leh-Louis V."/>
            <person name="Despons L."/>
            <person name="Khanna V."/>
            <person name="Aury J-M."/>
            <person name="Barbe V."/>
            <person name="Couloux A."/>
            <person name="Labadie K."/>
            <person name="Pelletier E."/>
            <person name="Souciet J-L."/>
            <person name="Boekhout T."/>
            <person name="Gabaldon T."/>
            <person name="Wincker P."/>
            <person name="Dujon B."/>
        </authorList>
    </citation>
    <scope>NUCLEOTIDE SEQUENCE</scope>
    <source>
        <strain evidence="4">CBS 1993</strain>
    </source>
</reference>
<dbReference type="GO" id="GO:0008270">
    <property type="term" value="F:zinc ion binding"/>
    <property type="evidence" value="ECO:0007669"/>
    <property type="project" value="InterPro"/>
</dbReference>
<sequence>MPKPDGIPTRGTKKYTGCWTCRKRGIRCDEKRPCCQNCVVHGVICEGYKLKLCWNDDSESSSMRRLKKNRCLVLYEWKENQLLDQLQIDYFLDRIDTASVFLNPRSLEIENEFGYGPFTVFKASCEVEMSKEHVSQNYESIIGDSETFSLGTRSRIQERLEQNSFEGVFPDLEIEVSLLEFWDRHYSKSLTPVDETEVNPYNLLLKEAFDKPHPADIQRGIFHTVCAICSSFLSTSADLAFIAPEYQNTNFDEYRMFHKIRALNFVSDKYSWKEVGTIEELSFLVGSIYFLLATDSFNSSDEWQIHLRGAVSALKAISDMDGGILISGQGEPEGLSSALQFFCQMTKVAYLESTLYQFSDDVCNKNLTVEDLEFMKYPEDSITESLVYRNSGITPGMMRCLTNIVRFLQVTDSLEAQTSAVKNIEEELVECKPPAFNAGIGSLNPLIVHHQSMIFYTAINLLFLREVKKREPHDLQALVDSGIDHIEMYEEISKNITGLGLFWPCFIVCCEATSKESQARVRQWLEIIEPYGVDTMRRGSRVINTVWHRREDGDQVSWLSVIREIDSSLWLA</sequence>